<feature type="coiled-coil region" evidence="1">
    <location>
        <begin position="20"/>
        <end position="54"/>
    </location>
</feature>
<organism evidence="2">
    <name type="scientific">marine sediment metagenome</name>
    <dbReference type="NCBI Taxonomy" id="412755"/>
    <lineage>
        <taxon>unclassified sequences</taxon>
        <taxon>metagenomes</taxon>
        <taxon>ecological metagenomes</taxon>
    </lineage>
</organism>
<dbReference type="EMBL" id="BARS01008061">
    <property type="protein sequence ID" value="GAF73360.1"/>
    <property type="molecule type" value="Genomic_DNA"/>
</dbReference>
<dbReference type="SUPFAM" id="SSF160527">
    <property type="entry name" value="V-type ATPase subunit E-like"/>
    <property type="match status" value="1"/>
</dbReference>
<protein>
    <recommendedName>
        <fullName evidence="3">V-type ATP synthase subunit E</fullName>
    </recommendedName>
</protein>
<evidence type="ECO:0000256" key="1">
    <source>
        <dbReference type="SAM" id="Coils"/>
    </source>
</evidence>
<gene>
    <name evidence="2" type="ORF">S01H1_15443</name>
</gene>
<evidence type="ECO:0008006" key="3">
    <source>
        <dbReference type="Google" id="ProtNLM"/>
    </source>
</evidence>
<proteinExistence type="predicted"/>
<name>X0TBA7_9ZZZZ</name>
<sequence>MAEMDNVSKKVLDDAQNIRKENLKRAEEKASRILAEAEEKINDLLKKGDAEAKEHYSGTYDMEAFKAKSGLDQKMLLEKIKLVESVIARAKEKLSSFDRNQWEKFLKKTIAGLGIKEGTYIIGSSEKVLDGDLVRSLSGIQPAAGGRGCKKGLKVFGGKAEYDLTPEKYLDMDIEDLKMEIASYLFKQGEIN</sequence>
<feature type="non-terminal residue" evidence="2">
    <location>
        <position position="192"/>
    </location>
</feature>
<evidence type="ECO:0000313" key="2">
    <source>
        <dbReference type="EMBL" id="GAF73360.1"/>
    </source>
</evidence>
<accession>X0TBA7</accession>
<dbReference type="AlphaFoldDB" id="X0TBA7"/>
<keyword evidence="1" id="KW-0175">Coiled coil</keyword>
<comment type="caution">
    <text evidence="2">The sequence shown here is derived from an EMBL/GenBank/DDBJ whole genome shotgun (WGS) entry which is preliminary data.</text>
</comment>
<reference evidence="2" key="1">
    <citation type="journal article" date="2014" name="Front. Microbiol.">
        <title>High frequency of phylogenetically diverse reductive dehalogenase-homologous genes in deep subseafloor sedimentary metagenomes.</title>
        <authorList>
            <person name="Kawai M."/>
            <person name="Futagami T."/>
            <person name="Toyoda A."/>
            <person name="Takaki Y."/>
            <person name="Nishi S."/>
            <person name="Hori S."/>
            <person name="Arai W."/>
            <person name="Tsubouchi T."/>
            <person name="Morono Y."/>
            <person name="Uchiyama I."/>
            <person name="Ito T."/>
            <person name="Fujiyama A."/>
            <person name="Inagaki F."/>
            <person name="Takami H."/>
        </authorList>
    </citation>
    <scope>NUCLEOTIDE SEQUENCE</scope>
    <source>
        <strain evidence="2">Expedition CK06-06</strain>
    </source>
</reference>